<gene>
    <name evidence="3" type="ORF">SAMN05216271_3517</name>
</gene>
<proteinExistence type="predicted"/>
<name>A0A1H1XF49_9GAMM</name>
<feature type="transmembrane region" description="Helical" evidence="2">
    <location>
        <begin position="75"/>
        <end position="93"/>
    </location>
</feature>
<evidence type="ECO:0000256" key="1">
    <source>
        <dbReference type="PIRNR" id="PIRNR016789"/>
    </source>
</evidence>
<evidence type="ECO:0000256" key="2">
    <source>
        <dbReference type="SAM" id="Phobius"/>
    </source>
</evidence>
<dbReference type="AlphaFoldDB" id="A0A1H1XF49"/>
<dbReference type="EMBL" id="LT629763">
    <property type="protein sequence ID" value="SDT07359.1"/>
    <property type="molecule type" value="Genomic_DNA"/>
</dbReference>
<evidence type="ECO:0000313" key="4">
    <source>
        <dbReference type="Proteomes" id="UP000243413"/>
    </source>
</evidence>
<sequence>MQLLIRLAWRLLALCFVGLGLLGVVLPGMPTTVFMLLAVWAASKGWPPLADWLINHPRFGPPIQHWQQHRAIPRRAKWLAGISMFISMPIICLTANSPWIQWLVPGGMCLVLLWLCTRPEPPCGRNKTY</sequence>
<protein>
    <recommendedName>
        <fullName evidence="1">Inner membrane protein</fullName>
    </recommendedName>
</protein>
<dbReference type="GO" id="GO:0005886">
    <property type="term" value="C:plasma membrane"/>
    <property type="evidence" value="ECO:0007669"/>
    <property type="project" value="UniProtKB-SubCell"/>
</dbReference>
<organism evidence="3 4">
    <name type="scientific">Halopseudomonas sabulinigri</name>
    <dbReference type="NCBI Taxonomy" id="472181"/>
    <lineage>
        <taxon>Bacteria</taxon>
        <taxon>Pseudomonadati</taxon>
        <taxon>Pseudomonadota</taxon>
        <taxon>Gammaproteobacteria</taxon>
        <taxon>Pseudomonadales</taxon>
        <taxon>Pseudomonadaceae</taxon>
        <taxon>Halopseudomonas</taxon>
    </lineage>
</organism>
<keyword evidence="1 2" id="KW-0472">Membrane</keyword>
<comment type="subcellular location">
    <subcellularLocation>
        <location evidence="1">Cell inner membrane</location>
        <topology evidence="1">Multi-pass membrane protein</topology>
    </subcellularLocation>
</comment>
<dbReference type="Proteomes" id="UP000243413">
    <property type="component" value="Chromosome I"/>
</dbReference>
<keyword evidence="2" id="KW-1133">Transmembrane helix</keyword>
<reference evidence="4" key="1">
    <citation type="submission" date="2016-10" db="EMBL/GenBank/DDBJ databases">
        <authorList>
            <person name="Varghese N."/>
            <person name="Submissions S."/>
        </authorList>
    </citation>
    <scope>NUCLEOTIDE SEQUENCE [LARGE SCALE GENOMIC DNA]</scope>
    <source>
        <strain evidence="4">JCM 14963</strain>
    </source>
</reference>
<evidence type="ECO:0000313" key="3">
    <source>
        <dbReference type="EMBL" id="SDT07359.1"/>
    </source>
</evidence>
<dbReference type="STRING" id="472181.SAMN05216271_3517"/>
<dbReference type="PANTHER" id="PTHR35813:SF1">
    <property type="entry name" value="INNER MEMBRANE PROTEIN YBAN"/>
    <property type="match status" value="1"/>
</dbReference>
<accession>A0A1H1XF49</accession>
<dbReference type="PIRSF" id="PIRSF016789">
    <property type="entry name" value="DUF454"/>
    <property type="match status" value="1"/>
</dbReference>
<keyword evidence="1" id="KW-1003">Cell membrane</keyword>
<dbReference type="RefSeq" id="WP_231701971.1">
    <property type="nucleotide sequence ID" value="NZ_LT629763.1"/>
</dbReference>
<dbReference type="PANTHER" id="PTHR35813">
    <property type="entry name" value="INNER MEMBRANE PROTEIN YBAN"/>
    <property type="match status" value="1"/>
</dbReference>
<feature type="transmembrane region" description="Helical" evidence="2">
    <location>
        <begin position="7"/>
        <end position="26"/>
    </location>
</feature>
<keyword evidence="2" id="KW-0812">Transmembrane</keyword>
<dbReference type="InterPro" id="IPR007401">
    <property type="entry name" value="DUF454"/>
</dbReference>
<keyword evidence="1" id="KW-0997">Cell inner membrane</keyword>
<dbReference type="Pfam" id="PF04304">
    <property type="entry name" value="DUF454"/>
    <property type="match status" value="1"/>
</dbReference>